<dbReference type="EMBL" id="BOLY01000002">
    <property type="protein sequence ID" value="GIZ41048.1"/>
    <property type="molecule type" value="Genomic_DNA"/>
</dbReference>
<dbReference type="Proteomes" id="UP000825890">
    <property type="component" value="Unassembled WGS sequence"/>
</dbReference>
<protein>
    <recommendedName>
        <fullName evidence="2">C2H2-type domain-containing protein</fullName>
    </recommendedName>
</protein>
<feature type="compositionally biased region" description="Basic and acidic residues" evidence="1">
    <location>
        <begin position="199"/>
        <end position="210"/>
    </location>
</feature>
<evidence type="ECO:0000256" key="1">
    <source>
        <dbReference type="SAM" id="MobiDB-lite"/>
    </source>
</evidence>
<dbReference type="PANTHER" id="PTHR23225:SF2">
    <property type="entry name" value="AT09679P-RELATED"/>
    <property type="match status" value="1"/>
</dbReference>
<reference evidence="3 4" key="1">
    <citation type="submission" date="2021-01" db="EMBL/GenBank/DDBJ databases">
        <title>Cercospora kikuchii MAFF 305040 whole genome shotgun sequence.</title>
        <authorList>
            <person name="Kashiwa T."/>
            <person name="Suzuki T."/>
        </authorList>
    </citation>
    <scope>NUCLEOTIDE SEQUENCE [LARGE SCALE GENOMIC DNA]</scope>
    <source>
        <strain evidence="3 4">MAFF 305040</strain>
    </source>
</reference>
<name>A0A9P3CE02_9PEZI</name>
<evidence type="ECO:0000313" key="4">
    <source>
        <dbReference type="Proteomes" id="UP000825890"/>
    </source>
</evidence>
<evidence type="ECO:0000259" key="2">
    <source>
        <dbReference type="SMART" id="SM00355"/>
    </source>
</evidence>
<dbReference type="GO" id="GO:0003700">
    <property type="term" value="F:DNA-binding transcription factor activity"/>
    <property type="evidence" value="ECO:0007669"/>
    <property type="project" value="InterPro"/>
</dbReference>
<feature type="domain" description="C2H2-type" evidence="2">
    <location>
        <begin position="368"/>
        <end position="393"/>
    </location>
</feature>
<dbReference type="GeneID" id="68289940"/>
<dbReference type="OrthoDB" id="5388486at2759"/>
<dbReference type="InterPro" id="IPR013087">
    <property type="entry name" value="Znf_C2H2_type"/>
</dbReference>
<gene>
    <name evidence="3" type="ORF">CKM354_000436500</name>
</gene>
<feature type="domain" description="C2H2-type" evidence="2">
    <location>
        <begin position="263"/>
        <end position="290"/>
    </location>
</feature>
<feature type="compositionally biased region" description="Low complexity" evidence="1">
    <location>
        <begin position="238"/>
        <end position="258"/>
    </location>
</feature>
<organism evidence="3 4">
    <name type="scientific">Cercospora kikuchii</name>
    <dbReference type="NCBI Taxonomy" id="84275"/>
    <lineage>
        <taxon>Eukaryota</taxon>
        <taxon>Fungi</taxon>
        <taxon>Dikarya</taxon>
        <taxon>Ascomycota</taxon>
        <taxon>Pezizomycotina</taxon>
        <taxon>Dothideomycetes</taxon>
        <taxon>Dothideomycetidae</taxon>
        <taxon>Mycosphaerellales</taxon>
        <taxon>Mycosphaerellaceae</taxon>
        <taxon>Cercospora</taxon>
    </lineage>
</organism>
<dbReference type="PANTHER" id="PTHR23225">
    <property type="entry name" value="ZINC FINGER PROTEIN"/>
    <property type="match status" value="1"/>
</dbReference>
<dbReference type="SMART" id="SM00355">
    <property type="entry name" value="ZnF_C2H2"/>
    <property type="match status" value="3"/>
</dbReference>
<dbReference type="AlphaFoldDB" id="A0A9P3CE02"/>
<dbReference type="Gene3D" id="3.30.160.60">
    <property type="entry name" value="Classic Zinc Finger"/>
    <property type="match status" value="1"/>
</dbReference>
<comment type="caution">
    <text evidence="3">The sequence shown here is derived from an EMBL/GenBank/DDBJ whole genome shotgun (WGS) entry which is preliminary data.</text>
</comment>
<accession>A0A9P3CE02</accession>
<feature type="region of interest" description="Disordered" evidence="1">
    <location>
        <begin position="174"/>
        <end position="258"/>
    </location>
</feature>
<evidence type="ECO:0000313" key="3">
    <source>
        <dbReference type="EMBL" id="GIZ41048.1"/>
    </source>
</evidence>
<proteinExistence type="predicted"/>
<dbReference type="RefSeq" id="XP_044655535.1">
    <property type="nucleotide sequence ID" value="XM_044799600.1"/>
</dbReference>
<feature type="region of interest" description="Disordered" evidence="1">
    <location>
        <begin position="66"/>
        <end position="112"/>
    </location>
</feature>
<dbReference type="InterPro" id="IPR039970">
    <property type="entry name" value="TF_Grauzone"/>
</dbReference>
<sequence length="443" mass="50124">MQRDNRSPSSDLDRGWTSSDDFDQQVLWSATVPTTEHYYLHVNARTTHIHRRPDCDDSEQIAHPQFVEDHRSRFTSPTYSGTSAGGPPSVDSSHSDCNSSPRLKTETGGHWCSQSPTPLLEHMPLPHSGYLAGTQHTAPFTTYVAMNDVQAQEDNEFECGHPYHHLSPYPTHSMHDGFVPDSGQVGAASDIGSSYGFGDENRDRPSRQPEEGWPVNFRHRRTPSDRPTTGRVRRPPYSRRGSSNQQGIRSRSSSGRSGAPNQFPCLFVVYGCDRQFTSKNEWKRHIQTQHVQLEYWRCIQCSQGPSSEQYKDFNRKDLFTQHILRMHSAQIEQSTARGGKVKSDTQKKYEDMEAERCRGTLRQPPNESRCIVCDQTFSGPGSWEQCIDHIGRHLDTAAKEVPPVTSMLDPNTWHSDHALQQYLQNEGIVAPNAQNYLVLNSSS</sequence>
<feature type="compositionally biased region" description="Low complexity" evidence="1">
    <location>
        <begin position="89"/>
        <end position="100"/>
    </location>
</feature>
<keyword evidence="4" id="KW-1185">Reference proteome</keyword>
<feature type="domain" description="C2H2-type" evidence="2">
    <location>
        <begin position="296"/>
        <end position="327"/>
    </location>
</feature>